<dbReference type="InterPro" id="IPR001486">
    <property type="entry name" value="Hemoglobin_trunc"/>
</dbReference>
<keyword evidence="4" id="KW-0408">Iron</keyword>
<dbReference type="EMBL" id="ATHO01000062">
    <property type="protein sequence ID" value="EQB08815.1"/>
    <property type="molecule type" value="Genomic_DNA"/>
</dbReference>
<evidence type="ECO:0000313" key="6">
    <source>
        <dbReference type="Proteomes" id="UP000015525"/>
    </source>
</evidence>
<name>T0IAY3_9SPHN</name>
<proteinExistence type="predicted"/>
<accession>T0IAY3</accession>
<organism evidence="5 6">
    <name type="scientific">Sphingobium quisquiliarum P25</name>
    <dbReference type="NCBI Taxonomy" id="1329909"/>
    <lineage>
        <taxon>Bacteria</taxon>
        <taxon>Pseudomonadati</taxon>
        <taxon>Pseudomonadota</taxon>
        <taxon>Alphaproteobacteria</taxon>
        <taxon>Sphingomonadales</taxon>
        <taxon>Sphingomonadaceae</taxon>
        <taxon>Sphingobium</taxon>
    </lineage>
</organism>
<dbReference type="AlphaFoldDB" id="T0IAY3"/>
<evidence type="ECO:0000256" key="1">
    <source>
        <dbReference type="ARBA" id="ARBA00022448"/>
    </source>
</evidence>
<evidence type="ECO:0000256" key="2">
    <source>
        <dbReference type="ARBA" id="ARBA00022617"/>
    </source>
</evidence>
<comment type="caution">
    <text evidence="5">The sequence shown here is derived from an EMBL/GenBank/DDBJ whole genome shotgun (WGS) entry which is preliminary data.</text>
</comment>
<reference evidence="5 6" key="1">
    <citation type="journal article" date="2013" name="Genome Announc.">
        <title>Draft Genome Sequence of Sphingobium quisquiliarum Strain P25T, a Novel Hexachlorocyclohexane (HCH)-Degrading Bacterium Isolated from an HCH Dumpsite.</title>
        <authorList>
            <person name="Kumar Singh A."/>
            <person name="Sangwan N."/>
            <person name="Sharma A."/>
            <person name="Gupta V."/>
            <person name="Khurana J.P."/>
            <person name="Lal R."/>
        </authorList>
    </citation>
    <scope>NUCLEOTIDE SEQUENCE [LARGE SCALE GENOMIC DNA]</scope>
    <source>
        <strain evidence="5 6">P25</strain>
    </source>
</reference>
<dbReference type="Gene3D" id="1.10.490.10">
    <property type="entry name" value="Globins"/>
    <property type="match status" value="1"/>
</dbReference>
<dbReference type="GO" id="GO:0020037">
    <property type="term" value="F:heme binding"/>
    <property type="evidence" value="ECO:0007669"/>
    <property type="project" value="InterPro"/>
</dbReference>
<dbReference type="CDD" id="cd14773">
    <property type="entry name" value="TrHb2_PhHbO-like_O"/>
    <property type="match status" value="1"/>
</dbReference>
<dbReference type="InterPro" id="IPR009050">
    <property type="entry name" value="Globin-like_sf"/>
</dbReference>
<dbReference type="InterPro" id="IPR012292">
    <property type="entry name" value="Globin/Proto"/>
</dbReference>
<evidence type="ECO:0000256" key="4">
    <source>
        <dbReference type="ARBA" id="ARBA00023004"/>
    </source>
</evidence>
<dbReference type="RefSeq" id="WP_021237737.1">
    <property type="nucleotide sequence ID" value="NZ_ATHO01000062.1"/>
</dbReference>
<dbReference type="SUPFAM" id="SSF46458">
    <property type="entry name" value="Globin-like"/>
    <property type="match status" value="1"/>
</dbReference>
<keyword evidence="1" id="KW-0813">Transport</keyword>
<dbReference type="GO" id="GO:0046872">
    <property type="term" value="F:metal ion binding"/>
    <property type="evidence" value="ECO:0007669"/>
    <property type="project" value="UniProtKB-KW"/>
</dbReference>
<evidence type="ECO:0008006" key="7">
    <source>
        <dbReference type="Google" id="ProtNLM"/>
    </source>
</evidence>
<keyword evidence="2" id="KW-0349">Heme</keyword>
<protein>
    <recommendedName>
        <fullName evidence="7">Globin</fullName>
    </recommendedName>
</protein>
<keyword evidence="6" id="KW-1185">Reference proteome</keyword>
<dbReference type="Proteomes" id="UP000015525">
    <property type="component" value="Unassembled WGS sequence"/>
</dbReference>
<keyword evidence="3" id="KW-0479">Metal-binding</keyword>
<evidence type="ECO:0000313" key="5">
    <source>
        <dbReference type="EMBL" id="EQB08815.1"/>
    </source>
</evidence>
<dbReference type="GO" id="GO:0019825">
    <property type="term" value="F:oxygen binding"/>
    <property type="evidence" value="ECO:0007669"/>
    <property type="project" value="InterPro"/>
</dbReference>
<sequence length="132" mass="14086">MSSAAPVEETLPFDAVGGREGVQAIVERFYDLMDSVPAYAELRSLHASDLGPMRKSLAGFLTGWLGGPADWFAANPGKCMMTLHNRFSISAAIADQWVKAMDQAMRDCAVEGDVAKRIGAAFASMASAMVRA</sequence>
<dbReference type="Pfam" id="PF01152">
    <property type="entry name" value="Bac_globin"/>
    <property type="match status" value="1"/>
</dbReference>
<evidence type="ECO:0000256" key="3">
    <source>
        <dbReference type="ARBA" id="ARBA00022723"/>
    </source>
</evidence>
<gene>
    <name evidence="5" type="ORF">L288_07245</name>
</gene>
<dbReference type="PATRIC" id="fig|1329909.3.peg.1403"/>